<protein>
    <submittedName>
        <fullName evidence="1">Zinc ribbon domain-containing protein</fullName>
    </submittedName>
</protein>
<organism evidence="1 2">
    <name type="scientific">Candidatus Desulfobia pelagia</name>
    <dbReference type="NCBI Taxonomy" id="2841692"/>
    <lineage>
        <taxon>Bacteria</taxon>
        <taxon>Pseudomonadati</taxon>
        <taxon>Thermodesulfobacteriota</taxon>
        <taxon>Desulfobulbia</taxon>
        <taxon>Desulfobulbales</taxon>
        <taxon>Desulfobulbaceae</taxon>
        <taxon>Candidatus Desulfobia</taxon>
    </lineage>
</organism>
<name>A0A8J6N9F5_9BACT</name>
<accession>A0A8J6N9F5</accession>
<sequence length="218" mass="24800">MLSCERCLKYAEEKHYCPYCNERLSCCESPPMHVGDGLGWGAEVMFICLNNDCPTFDKGWEHIEEQYGHSGSYRYMLLPGQKKGEIMMVGSKDAFTGCVVDPEALMAQNKRYHAEKEALDQLDASIEAKDIKPALHLLLDEHAALLGREKACDSLYEINDLNCIDPIRNHTFKNIDIEQKVNMTVAEILKANFKKECPYCAEIIKKQAKVCMHCNKDL</sequence>
<dbReference type="EMBL" id="JACNJZ010000063">
    <property type="protein sequence ID" value="MBC8316981.1"/>
    <property type="molecule type" value="Genomic_DNA"/>
</dbReference>
<gene>
    <name evidence="1" type="ORF">H8E41_03680</name>
</gene>
<evidence type="ECO:0000313" key="2">
    <source>
        <dbReference type="Proteomes" id="UP000614424"/>
    </source>
</evidence>
<reference evidence="1 2" key="1">
    <citation type="submission" date="2020-08" db="EMBL/GenBank/DDBJ databases">
        <title>Bridging the membrane lipid divide: bacteria of the FCB group superphylum have the potential to synthesize archaeal ether lipids.</title>
        <authorList>
            <person name="Villanueva L."/>
            <person name="Von Meijenfeldt F.A.B."/>
            <person name="Westbye A.B."/>
            <person name="Yadav S."/>
            <person name="Hopmans E.C."/>
            <person name="Dutilh B.E."/>
            <person name="Sinninghe Damste J.S."/>
        </authorList>
    </citation>
    <scope>NUCLEOTIDE SEQUENCE [LARGE SCALE GENOMIC DNA]</scope>
    <source>
        <strain evidence="1">NIOZ-UU47</strain>
    </source>
</reference>
<dbReference type="AlphaFoldDB" id="A0A8J6N9F5"/>
<evidence type="ECO:0000313" key="1">
    <source>
        <dbReference type="EMBL" id="MBC8316981.1"/>
    </source>
</evidence>
<proteinExistence type="predicted"/>
<dbReference type="Proteomes" id="UP000614424">
    <property type="component" value="Unassembled WGS sequence"/>
</dbReference>
<comment type="caution">
    <text evidence="1">The sequence shown here is derived from an EMBL/GenBank/DDBJ whole genome shotgun (WGS) entry which is preliminary data.</text>
</comment>